<keyword evidence="1" id="KW-0472">Membrane</keyword>
<feature type="transmembrane region" description="Helical" evidence="1">
    <location>
        <begin position="38"/>
        <end position="58"/>
    </location>
</feature>
<dbReference type="Proteomes" id="UP000230282">
    <property type="component" value="Unassembled WGS sequence"/>
</dbReference>
<organism evidence="2 3">
    <name type="scientific">Caviibacterium pharyngocola</name>
    <dbReference type="NCBI Taxonomy" id="28159"/>
    <lineage>
        <taxon>Bacteria</taxon>
        <taxon>Pseudomonadati</taxon>
        <taxon>Pseudomonadota</taxon>
        <taxon>Gammaproteobacteria</taxon>
        <taxon>Pasteurellales</taxon>
        <taxon>Pasteurellaceae</taxon>
        <taxon>Caviibacterium</taxon>
    </lineage>
</organism>
<evidence type="ECO:0000313" key="2">
    <source>
        <dbReference type="EMBL" id="PJG82766.1"/>
    </source>
</evidence>
<feature type="transmembrane region" description="Helical" evidence="1">
    <location>
        <begin position="6"/>
        <end position="26"/>
    </location>
</feature>
<accession>A0A2M8RV49</accession>
<keyword evidence="1" id="KW-1133">Transmembrane helix</keyword>
<comment type="caution">
    <text evidence="2">The sequence shown here is derived from an EMBL/GenBank/DDBJ whole genome shotgun (WGS) entry which is preliminary data.</text>
</comment>
<name>A0A2M8RV49_9PAST</name>
<protein>
    <submittedName>
        <fullName evidence="2">Uncharacterized protein</fullName>
    </submittedName>
</protein>
<reference evidence="2 3" key="1">
    <citation type="submission" date="2017-11" db="EMBL/GenBank/DDBJ databases">
        <title>Reclassification of Bisgaard taxon 5 as Caviibacterium pharyngocola gen. nov., sp. nov.</title>
        <authorList>
            <person name="Christensen H."/>
        </authorList>
    </citation>
    <scope>NUCLEOTIDE SEQUENCE [LARGE SCALE GENOMIC DNA]</scope>
    <source>
        <strain evidence="2 3">7_3</strain>
    </source>
</reference>
<dbReference type="EMBL" id="PHGZ01000014">
    <property type="protein sequence ID" value="PJG82766.1"/>
    <property type="molecule type" value="Genomic_DNA"/>
</dbReference>
<dbReference type="AlphaFoldDB" id="A0A2M8RV49"/>
<keyword evidence="3" id="KW-1185">Reference proteome</keyword>
<evidence type="ECO:0000313" key="3">
    <source>
        <dbReference type="Proteomes" id="UP000230282"/>
    </source>
</evidence>
<keyword evidence="1" id="KW-0812">Transmembrane</keyword>
<gene>
    <name evidence="2" type="ORF">CVP04_07325</name>
</gene>
<proteinExistence type="predicted"/>
<sequence>MCLKISIFLTLCLVIFTLLGVIEQVFNIQILFENLKQFRLVAALLVSIILVTITFNLVDINLNTQKD</sequence>
<evidence type="ECO:0000256" key="1">
    <source>
        <dbReference type="SAM" id="Phobius"/>
    </source>
</evidence>